<name>A0A4Y2H1Z5_ARAVE</name>
<reference evidence="1 2" key="1">
    <citation type="journal article" date="2019" name="Sci. Rep.">
        <title>Orb-weaving spider Araneus ventricosus genome elucidates the spidroin gene catalogue.</title>
        <authorList>
            <person name="Kono N."/>
            <person name="Nakamura H."/>
            <person name="Ohtoshi R."/>
            <person name="Moran D.A.P."/>
            <person name="Shinohara A."/>
            <person name="Yoshida Y."/>
            <person name="Fujiwara M."/>
            <person name="Mori M."/>
            <person name="Tomita M."/>
            <person name="Arakawa K."/>
        </authorList>
    </citation>
    <scope>NUCLEOTIDE SEQUENCE [LARGE SCALE GENOMIC DNA]</scope>
</reference>
<keyword evidence="2" id="KW-1185">Reference proteome</keyword>
<evidence type="ECO:0000313" key="2">
    <source>
        <dbReference type="Proteomes" id="UP000499080"/>
    </source>
</evidence>
<protein>
    <submittedName>
        <fullName evidence="1">Uncharacterized protein</fullName>
    </submittedName>
</protein>
<organism evidence="1 2">
    <name type="scientific">Araneus ventricosus</name>
    <name type="common">Orbweaver spider</name>
    <name type="synonym">Epeira ventricosa</name>
    <dbReference type="NCBI Taxonomy" id="182803"/>
    <lineage>
        <taxon>Eukaryota</taxon>
        <taxon>Metazoa</taxon>
        <taxon>Ecdysozoa</taxon>
        <taxon>Arthropoda</taxon>
        <taxon>Chelicerata</taxon>
        <taxon>Arachnida</taxon>
        <taxon>Araneae</taxon>
        <taxon>Araneomorphae</taxon>
        <taxon>Entelegynae</taxon>
        <taxon>Araneoidea</taxon>
        <taxon>Araneidae</taxon>
        <taxon>Araneus</taxon>
    </lineage>
</organism>
<dbReference type="EMBL" id="BGPR01001670">
    <property type="protein sequence ID" value="GBM59199.1"/>
    <property type="molecule type" value="Genomic_DNA"/>
</dbReference>
<gene>
    <name evidence="1" type="ORF">AVEN_171251_1</name>
</gene>
<dbReference type="PANTHER" id="PTHR46114:SF1">
    <property type="entry name" value="ZAD DOMAIN-CONTAINING PROTEIN"/>
    <property type="match status" value="1"/>
</dbReference>
<evidence type="ECO:0000313" key="1">
    <source>
        <dbReference type="EMBL" id="GBM59199.1"/>
    </source>
</evidence>
<dbReference type="PANTHER" id="PTHR46114">
    <property type="entry name" value="APPLE DOMAIN-CONTAINING PROTEIN"/>
    <property type="match status" value="1"/>
</dbReference>
<comment type="caution">
    <text evidence="1">The sequence shown here is derived from an EMBL/GenBank/DDBJ whole genome shotgun (WGS) entry which is preliminary data.</text>
</comment>
<accession>A0A4Y2H1Z5</accession>
<dbReference type="Proteomes" id="UP000499080">
    <property type="component" value="Unassembled WGS sequence"/>
</dbReference>
<dbReference type="OrthoDB" id="8067470at2759"/>
<proteinExistence type="predicted"/>
<dbReference type="AlphaFoldDB" id="A0A4Y2H1Z5"/>
<sequence length="123" mass="14337">MPVPSLPDTVKNIFYLDSEFDEVYDSISDEPKPFTHSELNDLVRDLNFPKDSSEVLGSRLEEKNLLAPGAVIEEEGERFHQCIKEMERRYQGKWNVGMIADYCWMLQRESLQSSQEAKCQKNF</sequence>